<dbReference type="InterPro" id="IPR018247">
    <property type="entry name" value="EF_Hand_1_Ca_BS"/>
</dbReference>
<evidence type="ECO:0000313" key="5">
    <source>
        <dbReference type="EMBL" id="CAE0135688.1"/>
    </source>
</evidence>
<feature type="domain" description="EF-hand" evidence="4">
    <location>
        <begin position="95"/>
        <end position="130"/>
    </location>
</feature>
<organism evidence="5">
    <name type="scientific">Haptolina ericina</name>
    <dbReference type="NCBI Taxonomy" id="156174"/>
    <lineage>
        <taxon>Eukaryota</taxon>
        <taxon>Haptista</taxon>
        <taxon>Haptophyta</taxon>
        <taxon>Prymnesiophyceae</taxon>
        <taxon>Prymnesiales</taxon>
        <taxon>Prymnesiaceae</taxon>
        <taxon>Haptolina</taxon>
    </lineage>
</organism>
<accession>A0A7S3BHK6</accession>
<evidence type="ECO:0000256" key="1">
    <source>
        <dbReference type="ARBA" id="ARBA00022837"/>
    </source>
</evidence>
<evidence type="ECO:0000259" key="4">
    <source>
        <dbReference type="PROSITE" id="PS50222"/>
    </source>
</evidence>
<dbReference type="CDD" id="cd00051">
    <property type="entry name" value="EFh"/>
    <property type="match status" value="1"/>
</dbReference>
<dbReference type="InterPro" id="IPR002048">
    <property type="entry name" value="EF_hand_dom"/>
</dbReference>
<dbReference type="Gene3D" id="1.10.238.10">
    <property type="entry name" value="EF-hand"/>
    <property type="match status" value="1"/>
</dbReference>
<evidence type="ECO:0000256" key="2">
    <source>
        <dbReference type="SAM" id="Coils"/>
    </source>
</evidence>
<protein>
    <recommendedName>
        <fullName evidence="4">EF-hand domain-containing protein</fullName>
    </recommendedName>
</protein>
<dbReference type="GO" id="GO:0005509">
    <property type="term" value="F:calcium ion binding"/>
    <property type="evidence" value="ECO:0007669"/>
    <property type="project" value="InterPro"/>
</dbReference>
<feature type="compositionally biased region" description="Low complexity" evidence="3">
    <location>
        <begin position="594"/>
        <end position="626"/>
    </location>
</feature>
<dbReference type="AlphaFoldDB" id="A0A7S3BHK6"/>
<feature type="compositionally biased region" description="Basic and acidic residues" evidence="3">
    <location>
        <begin position="290"/>
        <end position="309"/>
    </location>
</feature>
<feature type="region of interest" description="Disordered" evidence="3">
    <location>
        <begin position="263"/>
        <end position="309"/>
    </location>
</feature>
<keyword evidence="2" id="KW-0175">Coiled coil</keyword>
<proteinExistence type="predicted"/>
<name>A0A7S3BHK6_9EUKA</name>
<dbReference type="SUPFAM" id="SSF47473">
    <property type="entry name" value="EF-hand"/>
    <property type="match status" value="1"/>
</dbReference>
<feature type="coiled-coil region" evidence="2">
    <location>
        <begin position="128"/>
        <end position="194"/>
    </location>
</feature>
<dbReference type="PROSITE" id="PS50222">
    <property type="entry name" value="EF_HAND_2"/>
    <property type="match status" value="2"/>
</dbReference>
<feature type="compositionally biased region" description="Basic residues" evidence="3">
    <location>
        <begin position="629"/>
        <end position="646"/>
    </location>
</feature>
<feature type="compositionally biased region" description="Basic and acidic residues" evidence="3">
    <location>
        <begin position="573"/>
        <end position="586"/>
    </location>
</feature>
<feature type="domain" description="EF-hand" evidence="4">
    <location>
        <begin position="59"/>
        <end position="94"/>
    </location>
</feature>
<reference evidence="5" key="1">
    <citation type="submission" date="2021-01" db="EMBL/GenBank/DDBJ databases">
        <authorList>
            <person name="Corre E."/>
            <person name="Pelletier E."/>
            <person name="Niang G."/>
            <person name="Scheremetjew M."/>
            <person name="Finn R."/>
            <person name="Kale V."/>
            <person name="Holt S."/>
            <person name="Cochrane G."/>
            <person name="Meng A."/>
            <person name="Brown T."/>
            <person name="Cohen L."/>
        </authorList>
    </citation>
    <scope>NUCLEOTIDE SEQUENCE</scope>
    <source>
        <strain evidence="5">CCMP281</strain>
    </source>
</reference>
<feature type="compositionally biased region" description="Basic and acidic residues" evidence="3">
    <location>
        <begin position="263"/>
        <end position="274"/>
    </location>
</feature>
<sequence length="655" mass="71318">MANNGTKGRRSISPPPKKVQMLEDAIDAVSKEAEEDGAATGPKGEKPPLIVALDLFLKRKKMRPAALLKSWDDNGDGVIQREEWLQHIQIVCPGYEEKEILDLFDSLDEDKSGMLELIEIKHLPKNLITMQVDEVKKTEKEAQSLIEEREAQKLVATEELQTAESLAGKEYSALQSAEQDVNTAQGQLADWKSKLEALAPDAPEERRQKVMRSMALRVEELEECQQTLISARGRQEAADEALMQARSRVKQLDEELEAAKESKAAAKAKAKEHQQAQARAQAGSVVGIKDVQEAKDDKTGKPKGKDGKDEGPLSNCLLISAAAGSDAQIVSIYEQMINLVFKAPAATREKFLRQLPQLGERAEAAEVDACFHVAIDLFGFGKSAANAAAFRSLKTTPAVVLADIIRSLGKSHAYAMVAVEHSANIVVKALLDKPSLGSFVSLRDPYLENEDVLTRILQPVLVLSLNPQRMSVCRRVANSLQQGKFVDLTSKTAKKSEHAQALHVFLQEFNAQGSDPGVVGKKMPLLTRLAGGIKAWSEIPPKKPAGMPKPRMDNGFGSMKALPEFIVSAPKESKWDKFRKGDKEDPIEILSQRAPPKAQPAMPAKPPSTSSCPPSPRTKSPRSGSPRAKSPRNAKGGRRSNGKGSKKVSGSIKSA</sequence>
<keyword evidence="1" id="KW-0106">Calcium</keyword>
<dbReference type="InterPro" id="IPR011992">
    <property type="entry name" value="EF-hand-dom_pair"/>
</dbReference>
<dbReference type="PROSITE" id="PS00018">
    <property type="entry name" value="EF_HAND_1"/>
    <property type="match status" value="2"/>
</dbReference>
<gene>
    <name evidence="5" type="ORF">HERI1096_LOCUS30848</name>
</gene>
<feature type="region of interest" description="Disordered" evidence="3">
    <location>
        <begin position="573"/>
        <end position="655"/>
    </location>
</feature>
<dbReference type="EMBL" id="HBHX01055957">
    <property type="protein sequence ID" value="CAE0135688.1"/>
    <property type="molecule type" value="Transcribed_RNA"/>
</dbReference>
<evidence type="ECO:0000256" key="3">
    <source>
        <dbReference type="SAM" id="MobiDB-lite"/>
    </source>
</evidence>